<evidence type="ECO:0000313" key="4">
    <source>
        <dbReference type="Proteomes" id="UP000007484"/>
    </source>
</evidence>
<keyword evidence="4" id="KW-1185">Reference proteome</keyword>
<reference evidence="3 4" key="1">
    <citation type="journal article" date="2011" name="J. Bacteriol.">
        <title>Complete genome sequences of two hemotropic Mycoplasmas, Mycoplasma haemofelis strain Ohio2 and Mycoplasma suis strain Illinois.</title>
        <authorList>
            <person name="Messick J.B."/>
            <person name="Santos A.P."/>
            <person name="Guimaraes A.M."/>
        </authorList>
    </citation>
    <scope>NUCLEOTIDE SEQUENCE [LARGE SCALE GENOMIC DNA]</scope>
    <source>
        <strain evidence="3 4">Illinois</strain>
    </source>
</reference>
<sequence>MTGVFSLTKVALSLLSLGGTFGGGSFGLMTLLEGEKQTSQKASLVESSNSGSEQIPSKELGSENSSSTITKGVEQTRKIQKRSVDSPKPWVNTEYVYVERKNGEIELSCDKLRPNQLFTDYVEPWMCERLFKNIWKENKENAPQRIFSINGDGAFNTLNYYFGLGERKNGEHFREELKKGISLKDDIECKSSEEKEGKLIVTCNPKTVSEQNSIN</sequence>
<feature type="compositionally biased region" description="Polar residues" evidence="1">
    <location>
        <begin position="40"/>
        <end position="55"/>
    </location>
</feature>
<feature type="transmembrane region" description="Helical" evidence="2">
    <location>
        <begin position="12"/>
        <end position="32"/>
    </location>
</feature>
<dbReference type="STRING" id="768700.MSU_0120"/>
<dbReference type="Proteomes" id="UP000007484">
    <property type="component" value="Chromosome"/>
</dbReference>
<evidence type="ECO:0000256" key="1">
    <source>
        <dbReference type="SAM" id="MobiDB-lite"/>
    </source>
</evidence>
<evidence type="ECO:0000313" key="3">
    <source>
        <dbReference type="EMBL" id="ADX97664.1"/>
    </source>
</evidence>
<dbReference type="KEGG" id="mss:MSU_0120"/>
<name>F0QQ94_MYCSL</name>
<dbReference type="HOGENOM" id="CLU_111547_0_0_14"/>
<accession>F0QQ94</accession>
<feature type="region of interest" description="Disordered" evidence="1">
    <location>
        <begin position="40"/>
        <end position="81"/>
    </location>
</feature>
<protein>
    <submittedName>
        <fullName evidence="3">Uncharacterized protein</fullName>
    </submittedName>
</protein>
<dbReference type="EMBL" id="CP002525">
    <property type="protein sequence ID" value="ADX97664.1"/>
    <property type="molecule type" value="Genomic_DNA"/>
</dbReference>
<keyword evidence="2" id="KW-0472">Membrane</keyword>
<evidence type="ECO:0000256" key="2">
    <source>
        <dbReference type="SAM" id="Phobius"/>
    </source>
</evidence>
<proteinExistence type="predicted"/>
<keyword evidence="2" id="KW-1133">Transmembrane helix</keyword>
<dbReference type="RefSeq" id="WP_013609625.1">
    <property type="nucleotide sequence ID" value="NC_015155.1"/>
</dbReference>
<dbReference type="AlphaFoldDB" id="F0QQ94"/>
<gene>
    <name evidence="3" type="ordered locus">MSU_0120</name>
</gene>
<keyword evidence="2" id="KW-0812">Transmembrane</keyword>
<organism evidence="3 4">
    <name type="scientific">Mycoplasma suis (strain Illinois)</name>
    <dbReference type="NCBI Taxonomy" id="768700"/>
    <lineage>
        <taxon>Bacteria</taxon>
        <taxon>Bacillati</taxon>
        <taxon>Mycoplasmatota</taxon>
        <taxon>Mollicutes</taxon>
        <taxon>Mycoplasmataceae</taxon>
        <taxon>Mycoplasma</taxon>
    </lineage>
</organism>